<evidence type="ECO:0000256" key="2">
    <source>
        <dbReference type="HAMAP-Rule" id="MF_01139"/>
    </source>
</evidence>
<name>A0A117LBA3_9THEO</name>
<dbReference type="NCBIfam" id="TIGR00055">
    <property type="entry name" value="uppS"/>
    <property type="match status" value="1"/>
</dbReference>
<feature type="binding site" evidence="2">
    <location>
        <position position="213"/>
    </location>
    <ligand>
        <name>substrate</name>
    </ligand>
</feature>
<comment type="caution">
    <text evidence="3">The sequence shown here is derived from an EMBL/GenBank/DDBJ whole genome shotgun (WGS) entry which is preliminary data.</text>
</comment>
<dbReference type="SUPFAM" id="SSF64005">
    <property type="entry name" value="Undecaprenyl diphosphate synthase"/>
    <property type="match status" value="1"/>
</dbReference>
<dbReference type="PANTHER" id="PTHR10291">
    <property type="entry name" value="DEHYDRODOLICHYL DIPHOSPHATE SYNTHASE FAMILY MEMBER"/>
    <property type="match status" value="1"/>
</dbReference>
<dbReference type="PATRIC" id="fig|85874.4.peg.1826"/>
<comment type="function">
    <text evidence="2">Catalyzes the condensation of isopentenyl diphosphate (IPP) with allylic pyrophosphates generating different type of terpenoids.</text>
</comment>
<protein>
    <recommendedName>
        <fullName evidence="2">Isoprenyl transferase</fullName>
        <ecNumber evidence="2">2.5.1.-</ecNumber>
    </recommendedName>
</protein>
<dbReference type="CDD" id="cd00475">
    <property type="entry name" value="Cis_IPPS"/>
    <property type="match status" value="1"/>
</dbReference>
<proteinExistence type="inferred from homology"/>
<dbReference type="AlphaFoldDB" id="A0A117LBA3"/>
<dbReference type="GO" id="GO:0016094">
    <property type="term" value="P:polyprenol biosynthetic process"/>
    <property type="evidence" value="ECO:0007669"/>
    <property type="project" value="TreeGrafter"/>
</dbReference>
<keyword evidence="2" id="KW-0479">Metal-binding</keyword>
<dbReference type="EMBL" id="LGFO01000065">
    <property type="protein sequence ID" value="KUK36623.1"/>
    <property type="molecule type" value="Genomic_DNA"/>
</dbReference>
<dbReference type="GO" id="GO:0045547">
    <property type="term" value="F:ditrans,polycis-polyprenyl diphosphate synthase [(2E,6E)-farnesyl diphosphate specific] activity"/>
    <property type="evidence" value="ECO:0007669"/>
    <property type="project" value="TreeGrafter"/>
</dbReference>
<dbReference type="PROSITE" id="PS01066">
    <property type="entry name" value="UPP_SYNTHASE"/>
    <property type="match status" value="1"/>
</dbReference>
<dbReference type="FunFam" id="3.40.1180.10:FF:000001">
    <property type="entry name" value="(2E,6E)-farnesyl-diphosphate-specific ditrans,polycis-undecaprenyl-diphosphate synthase"/>
    <property type="match status" value="1"/>
</dbReference>
<feature type="binding site" evidence="2">
    <location>
        <begin position="90"/>
        <end position="92"/>
    </location>
    <ligand>
        <name>substrate</name>
    </ligand>
</feature>
<dbReference type="PANTHER" id="PTHR10291:SF0">
    <property type="entry name" value="DEHYDRODOLICHYL DIPHOSPHATE SYNTHASE 2"/>
    <property type="match status" value="1"/>
</dbReference>
<feature type="active site" description="Proton acceptor" evidence="2">
    <location>
        <position position="93"/>
    </location>
</feature>
<dbReference type="Gene3D" id="3.40.1180.10">
    <property type="entry name" value="Decaprenyl diphosphate synthase-like"/>
    <property type="match status" value="1"/>
</dbReference>
<accession>A0A117LBA3</accession>
<feature type="binding site" evidence="2">
    <location>
        <begin position="219"/>
        <end position="221"/>
    </location>
    <ligand>
        <name>substrate</name>
    </ligand>
</feature>
<dbReference type="InterPro" id="IPR018520">
    <property type="entry name" value="UPP_synth-like_CS"/>
</dbReference>
<feature type="binding site" evidence="2">
    <location>
        <position position="96"/>
    </location>
    <ligand>
        <name>substrate</name>
    </ligand>
</feature>
<dbReference type="NCBIfam" id="NF011405">
    <property type="entry name" value="PRK14830.1"/>
    <property type="match status" value="1"/>
</dbReference>
<dbReference type="InterPro" id="IPR001441">
    <property type="entry name" value="UPP_synth-like"/>
</dbReference>
<keyword evidence="1 2" id="KW-0808">Transferase</keyword>
<feature type="binding site" evidence="2">
    <location>
        <position position="50"/>
    </location>
    <ligand>
        <name>substrate</name>
    </ligand>
</feature>
<dbReference type="Pfam" id="PF01255">
    <property type="entry name" value="Prenyltransf"/>
    <property type="match status" value="1"/>
</dbReference>
<sequence>MKKQGRQVLMGFFYLEKIFGKQRARKLRKKLDRSRLPKHVAIIMDGNGRWAQRRGLPRALGHRAGMESLRTVVELCLELGIQVLTVYAFSTENWKRPQEEVKLLMDLLHEYIQNELDELHHQGVQVRAVGRLNELPSRAWQEVVRAMKVTAANSKMTLNIALNYGGRGEIVDATRRIAELARKGKLHPEEITENLFQEHLYAADLPDPDLLIRPAGELRVSNFLLWQIAYTEFYFTRVNWPDFREEEFLLALISYQNRKRRFGGL</sequence>
<feature type="binding site" evidence="2">
    <location>
        <position position="45"/>
    </location>
    <ligand>
        <name>Mg(2+)</name>
        <dbReference type="ChEBI" id="CHEBI:18420"/>
    </ligand>
</feature>
<dbReference type="Proteomes" id="UP000053326">
    <property type="component" value="Unassembled WGS sequence"/>
</dbReference>
<comment type="similarity">
    <text evidence="2">Belongs to the UPP synthase family.</text>
</comment>
<reference evidence="4" key="1">
    <citation type="journal article" date="2015" name="MBio">
        <title>Genome-Resolved Metagenomic Analysis Reveals Roles for Candidate Phyla and Other Microbial Community Members in Biogeochemical Transformations in Oil Reservoirs.</title>
        <authorList>
            <person name="Hu P."/>
            <person name="Tom L."/>
            <person name="Singh A."/>
            <person name="Thomas B.C."/>
            <person name="Baker B.J."/>
            <person name="Piceno Y.M."/>
            <person name="Andersen G.L."/>
            <person name="Banfield J.F."/>
        </authorList>
    </citation>
    <scope>NUCLEOTIDE SEQUENCE [LARGE SCALE GENOMIC DNA]</scope>
</reference>
<feature type="binding site" evidence="2">
    <location>
        <position position="232"/>
    </location>
    <ligand>
        <name>Mg(2+)</name>
        <dbReference type="ChEBI" id="CHEBI:18420"/>
    </ligand>
</feature>
<feature type="binding site" evidence="2">
    <location>
        <position position="94"/>
    </location>
    <ligand>
        <name>substrate</name>
    </ligand>
</feature>
<feature type="binding site" evidence="2">
    <location>
        <begin position="46"/>
        <end position="49"/>
    </location>
    <ligand>
        <name>substrate</name>
    </ligand>
</feature>
<comment type="subunit">
    <text evidence="2">Homodimer.</text>
</comment>
<evidence type="ECO:0000256" key="1">
    <source>
        <dbReference type="ARBA" id="ARBA00022679"/>
    </source>
</evidence>
<comment type="cofactor">
    <cofactor evidence="2">
        <name>Mg(2+)</name>
        <dbReference type="ChEBI" id="CHEBI:18420"/>
    </cofactor>
    <text evidence="2">Binds 2 magnesium ions per subunit.</text>
</comment>
<keyword evidence="2" id="KW-0460">Magnesium</keyword>
<dbReference type="EC" id="2.5.1.-" evidence="2"/>
<dbReference type="GO" id="GO:0000287">
    <property type="term" value="F:magnesium ion binding"/>
    <property type="evidence" value="ECO:0007669"/>
    <property type="project" value="UniProtKB-UniRule"/>
</dbReference>
<evidence type="ECO:0000313" key="3">
    <source>
        <dbReference type="EMBL" id="KUK36623.1"/>
    </source>
</evidence>
<dbReference type="OMA" id="FDRRDLW"/>
<gene>
    <name evidence="3" type="ORF">XD66_0661</name>
</gene>
<dbReference type="InterPro" id="IPR036424">
    <property type="entry name" value="UPP_synth-like_sf"/>
</dbReference>
<evidence type="ECO:0000313" key="4">
    <source>
        <dbReference type="Proteomes" id="UP000053326"/>
    </source>
</evidence>
<feature type="active site" evidence="2">
    <location>
        <position position="45"/>
    </location>
</feature>
<feature type="binding site" evidence="2">
    <location>
        <position position="58"/>
    </location>
    <ligand>
        <name>substrate</name>
    </ligand>
</feature>
<feature type="binding site" evidence="2">
    <location>
        <position position="62"/>
    </location>
    <ligand>
        <name>substrate</name>
    </ligand>
</feature>
<dbReference type="HAMAP" id="MF_01139">
    <property type="entry name" value="ISPT"/>
    <property type="match status" value="1"/>
</dbReference>
<organism evidence="3 4">
    <name type="scientific">Thermacetogenium phaeum</name>
    <dbReference type="NCBI Taxonomy" id="85874"/>
    <lineage>
        <taxon>Bacteria</taxon>
        <taxon>Bacillati</taxon>
        <taxon>Bacillota</taxon>
        <taxon>Clostridia</taxon>
        <taxon>Thermoanaerobacterales</taxon>
        <taxon>Thermoanaerobacteraceae</taxon>
        <taxon>Thermacetogenium</taxon>
    </lineage>
</organism>